<evidence type="ECO:0000313" key="1">
    <source>
        <dbReference type="Proteomes" id="UP000095281"/>
    </source>
</evidence>
<name>A0A1I8C1Z6_MELHA</name>
<proteinExistence type="predicted"/>
<sequence length="76" mass="8606">MTNNQQAIKFLDLFKPPKNVPPLSCSTRKFFHALAVLAVRMVMGALMERNVVVVIAVGEFDMGMCVHGQTFERRHM</sequence>
<protein>
    <submittedName>
        <fullName evidence="2">Uncharacterized protein</fullName>
    </submittedName>
</protein>
<dbReference type="AlphaFoldDB" id="A0A1I8C1Z6"/>
<evidence type="ECO:0000313" key="2">
    <source>
        <dbReference type="WBParaSite" id="MhA1_Contig91.frz3.gene35"/>
    </source>
</evidence>
<dbReference type="Proteomes" id="UP000095281">
    <property type="component" value="Unplaced"/>
</dbReference>
<reference evidence="2" key="1">
    <citation type="submission" date="2016-11" db="UniProtKB">
        <authorList>
            <consortium name="WormBaseParasite"/>
        </authorList>
    </citation>
    <scope>IDENTIFICATION</scope>
</reference>
<keyword evidence="1" id="KW-1185">Reference proteome</keyword>
<organism evidence="1 2">
    <name type="scientific">Meloidogyne hapla</name>
    <name type="common">Root-knot nematode worm</name>
    <dbReference type="NCBI Taxonomy" id="6305"/>
    <lineage>
        <taxon>Eukaryota</taxon>
        <taxon>Metazoa</taxon>
        <taxon>Ecdysozoa</taxon>
        <taxon>Nematoda</taxon>
        <taxon>Chromadorea</taxon>
        <taxon>Rhabditida</taxon>
        <taxon>Tylenchina</taxon>
        <taxon>Tylenchomorpha</taxon>
        <taxon>Tylenchoidea</taxon>
        <taxon>Meloidogynidae</taxon>
        <taxon>Meloidogyninae</taxon>
        <taxon>Meloidogyne</taxon>
    </lineage>
</organism>
<accession>A0A1I8C1Z6</accession>
<dbReference type="WBParaSite" id="MhA1_Contig91.frz3.gene35">
    <property type="protein sequence ID" value="MhA1_Contig91.frz3.gene35"/>
    <property type="gene ID" value="MhA1_Contig91.frz3.gene35"/>
</dbReference>